<organism evidence="1 2">
    <name type="scientific">Saccharococcus caldoxylosilyticus</name>
    <dbReference type="NCBI Taxonomy" id="81408"/>
    <lineage>
        <taxon>Bacteria</taxon>
        <taxon>Bacillati</taxon>
        <taxon>Bacillota</taxon>
        <taxon>Bacilli</taxon>
        <taxon>Bacillales</taxon>
        <taxon>Anoxybacillaceae</taxon>
        <taxon>Saccharococcus</taxon>
    </lineage>
</organism>
<evidence type="ECO:0000313" key="2">
    <source>
        <dbReference type="Proteomes" id="UP000075455"/>
    </source>
</evidence>
<dbReference type="EMBL" id="LQYS01000095">
    <property type="protein sequence ID" value="KYD09677.1"/>
    <property type="molecule type" value="Genomic_DNA"/>
</dbReference>
<sequence length="54" mass="6235">MEAKHFHSNAMKGKRNFFHDIAFFFPCSVLFAKLVNANLKKEGLKDGKRSMALY</sequence>
<name>A0A150LBH1_9BACL</name>
<gene>
    <name evidence="1" type="ORF">B4119_2525</name>
</gene>
<reference evidence="1 2" key="1">
    <citation type="submission" date="2016-01" db="EMBL/GenBank/DDBJ databases">
        <title>Draft Genome Sequences of Seven Thermophilic Sporeformers Isolated from Foods.</title>
        <authorList>
            <person name="Berendsen E.M."/>
            <person name="Wells-Bennik M.H."/>
            <person name="Krawcyk A.O."/>
            <person name="De Jong A."/>
            <person name="Holsappel S."/>
            <person name="Eijlander R.T."/>
            <person name="Kuipers O.P."/>
        </authorList>
    </citation>
    <scope>NUCLEOTIDE SEQUENCE [LARGE SCALE GENOMIC DNA]</scope>
    <source>
        <strain evidence="1 2">B4119</strain>
    </source>
</reference>
<dbReference type="AlphaFoldDB" id="A0A150LBH1"/>
<accession>A0A150LBH1</accession>
<comment type="caution">
    <text evidence="1">The sequence shown here is derived from an EMBL/GenBank/DDBJ whole genome shotgun (WGS) entry which is preliminary data.</text>
</comment>
<evidence type="ECO:0000313" key="1">
    <source>
        <dbReference type="EMBL" id="KYD09677.1"/>
    </source>
</evidence>
<proteinExistence type="predicted"/>
<dbReference type="STRING" id="81408.B4119_2525"/>
<protein>
    <submittedName>
        <fullName evidence="1">Uncharacterized protein</fullName>
    </submittedName>
</protein>
<dbReference type="Proteomes" id="UP000075455">
    <property type="component" value="Unassembled WGS sequence"/>
</dbReference>